<keyword evidence="3" id="KW-0479">Metal-binding</keyword>
<dbReference type="SUPFAM" id="SSF56014">
    <property type="entry name" value="Nitrite and sulphite reductase 4Fe-4S domain-like"/>
    <property type="match status" value="1"/>
</dbReference>
<dbReference type="OrthoDB" id="105450at2"/>
<dbReference type="InterPro" id="IPR045854">
    <property type="entry name" value="NO2/SO3_Rdtase_4Fe4S_sf"/>
</dbReference>
<dbReference type="PANTHER" id="PTHR32439">
    <property type="entry name" value="FERREDOXIN--NITRITE REDUCTASE, CHLOROPLASTIC"/>
    <property type="match status" value="1"/>
</dbReference>
<dbReference type="Gene3D" id="3.90.480.10">
    <property type="entry name" value="Sulfite Reductase Hemoprotein,Domain 2"/>
    <property type="match status" value="2"/>
</dbReference>
<dbReference type="PANTHER" id="PTHR32439:SF9">
    <property type="entry name" value="BLR3264 PROTEIN"/>
    <property type="match status" value="1"/>
</dbReference>
<dbReference type="GO" id="GO:0051539">
    <property type="term" value="F:4 iron, 4 sulfur cluster binding"/>
    <property type="evidence" value="ECO:0007669"/>
    <property type="project" value="UniProtKB-KW"/>
</dbReference>
<name>A0A1G8JFS3_9ACTN</name>
<evidence type="ECO:0000256" key="2">
    <source>
        <dbReference type="ARBA" id="ARBA00022617"/>
    </source>
</evidence>
<feature type="compositionally biased region" description="Pro residues" evidence="7">
    <location>
        <begin position="275"/>
        <end position="306"/>
    </location>
</feature>
<keyword evidence="6" id="KW-0411">Iron-sulfur</keyword>
<evidence type="ECO:0000256" key="3">
    <source>
        <dbReference type="ARBA" id="ARBA00022723"/>
    </source>
</evidence>
<keyword evidence="2" id="KW-0349">Heme</keyword>
<protein>
    <submittedName>
        <fullName evidence="9">Precorrin-3B synthase</fullName>
    </submittedName>
</protein>
<reference evidence="9 10" key="1">
    <citation type="submission" date="2016-10" db="EMBL/GenBank/DDBJ databases">
        <authorList>
            <person name="de Groot N.N."/>
        </authorList>
    </citation>
    <scope>NUCLEOTIDE SEQUENCE [LARGE SCALE GENOMIC DNA]</scope>
    <source>
        <strain evidence="9 10">CPCC 201354</strain>
    </source>
</reference>
<dbReference type="Pfam" id="PF03460">
    <property type="entry name" value="NIR_SIR_ferr"/>
    <property type="match status" value="2"/>
</dbReference>
<evidence type="ECO:0000256" key="7">
    <source>
        <dbReference type="SAM" id="MobiDB-lite"/>
    </source>
</evidence>
<keyword evidence="5" id="KW-0408">Iron</keyword>
<dbReference type="STRING" id="504805.SAMN05421505_14310"/>
<dbReference type="Proteomes" id="UP000198923">
    <property type="component" value="Unassembled WGS sequence"/>
</dbReference>
<keyword evidence="4" id="KW-0560">Oxidoreductase</keyword>
<feature type="domain" description="Nitrite/Sulfite reductase ferredoxin-like" evidence="8">
    <location>
        <begin position="32"/>
        <end position="86"/>
    </location>
</feature>
<dbReference type="InterPro" id="IPR036136">
    <property type="entry name" value="Nit/Sulf_reduc_fer-like_dom_sf"/>
</dbReference>
<feature type="region of interest" description="Disordered" evidence="7">
    <location>
        <begin position="245"/>
        <end position="306"/>
    </location>
</feature>
<feature type="domain" description="Nitrite/Sulfite reductase ferredoxin-like" evidence="8">
    <location>
        <begin position="311"/>
        <end position="374"/>
    </location>
</feature>
<dbReference type="GO" id="GO:0046872">
    <property type="term" value="F:metal ion binding"/>
    <property type="evidence" value="ECO:0007669"/>
    <property type="project" value="UniProtKB-KW"/>
</dbReference>
<dbReference type="GO" id="GO:0016491">
    <property type="term" value="F:oxidoreductase activity"/>
    <property type="evidence" value="ECO:0007669"/>
    <property type="project" value="UniProtKB-KW"/>
</dbReference>
<evidence type="ECO:0000313" key="9">
    <source>
        <dbReference type="EMBL" id="SDI30134.1"/>
    </source>
</evidence>
<keyword evidence="10" id="KW-1185">Reference proteome</keyword>
<sequence>MTAIGDPGRTPAPGGRARADACPGALHVHQAADGGLARIRVPGGHVTAPQLRLLAAFAPVELTSRANIQMRGLASGAELPLAARLADAGLLPSRTHERVRNIVASPFSGLDDQSLLDVAPLATALDAALCAAPALAALPGRFLFALDDGRGDATALDADVTAVPLGGGTPDRTAKAGPPQVALLLAGVDTGLRVPAAHAVAAMLAAASAFLDEVAADGTRAWRIAELPDGPRRVTARLLTAPHRATSLYGTAPSTSAPATGPLPMAPASADPDGGPLPVPPSPVPRSAVPPGPVPRSAVPPGPVPPGPVAQLDGRVALALAVPLGRLTSAQLDLLAEASEATGRAVRLTPWRGVVVPGLAAADLDAWTERLAAAGLVADPASPWVGVTACTGRPGCAKSLADVQADAAAAVDASAVDASAVGLGAARPAEAGTLPVHRAPVHWAGCARRCGRPKGRVVDVVATGNGYRVDFGNVGVNCADLQETVAATAAVRGER</sequence>
<organism evidence="9 10">
    <name type="scientific">Sinosporangium album</name>
    <dbReference type="NCBI Taxonomy" id="504805"/>
    <lineage>
        <taxon>Bacteria</taxon>
        <taxon>Bacillati</taxon>
        <taxon>Actinomycetota</taxon>
        <taxon>Actinomycetes</taxon>
        <taxon>Streptosporangiales</taxon>
        <taxon>Streptosporangiaceae</taxon>
        <taxon>Sinosporangium</taxon>
    </lineage>
</organism>
<evidence type="ECO:0000256" key="1">
    <source>
        <dbReference type="ARBA" id="ARBA00022485"/>
    </source>
</evidence>
<evidence type="ECO:0000313" key="10">
    <source>
        <dbReference type="Proteomes" id="UP000198923"/>
    </source>
</evidence>
<dbReference type="InterPro" id="IPR005117">
    <property type="entry name" value="NiRdtase/SiRdtase_haem-b_fer"/>
</dbReference>
<dbReference type="InterPro" id="IPR051329">
    <property type="entry name" value="NIR_SIR_4Fe-4S"/>
</dbReference>
<dbReference type="SUPFAM" id="SSF55124">
    <property type="entry name" value="Nitrite/Sulfite reductase N-terminal domain-like"/>
    <property type="match status" value="2"/>
</dbReference>
<proteinExistence type="predicted"/>
<evidence type="ECO:0000259" key="8">
    <source>
        <dbReference type="Pfam" id="PF03460"/>
    </source>
</evidence>
<evidence type="ECO:0000256" key="6">
    <source>
        <dbReference type="ARBA" id="ARBA00023014"/>
    </source>
</evidence>
<dbReference type="EMBL" id="FNCN01000043">
    <property type="protein sequence ID" value="SDI30134.1"/>
    <property type="molecule type" value="Genomic_DNA"/>
</dbReference>
<feature type="compositionally biased region" description="Polar residues" evidence="7">
    <location>
        <begin position="248"/>
        <end position="258"/>
    </location>
</feature>
<accession>A0A1G8JFS3</accession>
<gene>
    <name evidence="9" type="ORF">SAMN05421505_14310</name>
</gene>
<dbReference type="AlphaFoldDB" id="A0A1G8JFS3"/>
<keyword evidence="1" id="KW-0004">4Fe-4S</keyword>
<evidence type="ECO:0000256" key="5">
    <source>
        <dbReference type="ARBA" id="ARBA00023004"/>
    </source>
</evidence>
<dbReference type="Gene3D" id="3.30.413.10">
    <property type="entry name" value="Sulfite Reductase Hemoprotein, domain 1"/>
    <property type="match status" value="1"/>
</dbReference>
<evidence type="ECO:0000256" key="4">
    <source>
        <dbReference type="ARBA" id="ARBA00023002"/>
    </source>
</evidence>